<evidence type="ECO:0000259" key="3">
    <source>
        <dbReference type="Pfam" id="PF01370"/>
    </source>
</evidence>
<dbReference type="InterPro" id="IPR001509">
    <property type="entry name" value="Epimerase_deHydtase"/>
</dbReference>
<dbReference type="KEGG" id="sbl:Sbal_2878"/>
<evidence type="ECO:0000313" key="5">
    <source>
        <dbReference type="Proteomes" id="UP000001557"/>
    </source>
</evidence>
<gene>
    <name evidence="4" type="ordered locus">Sbal_2878</name>
</gene>
<evidence type="ECO:0000256" key="1">
    <source>
        <dbReference type="ARBA" id="ARBA00005125"/>
    </source>
</evidence>
<dbReference type="SUPFAM" id="SSF51735">
    <property type="entry name" value="NAD(P)-binding Rossmann-fold domains"/>
    <property type="match status" value="1"/>
</dbReference>
<comment type="pathway">
    <text evidence="1">Bacterial outer membrane biogenesis; LPS O-antigen biosynthesis.</text>
</comment>
<organism evidence="4 5">
    <name type="scientific">Shewanella baltica (strain OS155 / ATCC BAA-1091)</name>
    <dbReference type="NCBI Taxonomy" id="325240"/>
    <lineage>
        <taxon>Bacteria</taxon>
        <taxon>Pseudomonadati</taxon>
        <taxon>Pseudomonadota</taxon>
        <taxon>Gammaproteobacteria</taxon>
        <taxon>Alteromonadales</taxon>
        <taxon>Shewanellaceae</taxon>
        <taxon>Shewanella</taxon>
    </lineage>
</organism>
<dbReference type="InterPro" id="IPR036291">
    <property type="entry name" value="NAD(P)-bd_dom_sf"/>
</dbReference>
<dbReference type="Pfam" id="PF01370">
    <property type="entry name" value="Epimerase"/>
    <property type="match status" value="1"/>
</dbReference>
<proteinExistence type="inferred from homology"/>
<dbReference type="PANTHER" id="PTHR43000">
    <property type="entry name" value="DTDP-D-GLUCOSE 4,6-DEHYDRATASE-RELATED"/>
    <property type="match status" value="1"/>
</dbReference>
<dbReference type="Proteomes" id="UP000001557">
    <property type="component" value="Chromosome"/>
</dbReference>
<dbReference type="EMBL" id="CP000563">
    <property type="protein sequence ID" value="ABN62361.1"/>
    <property type="molecule type" value="Genomic_DNA"/>
</dbReference>
<dbReference type="STRING" id="325240.Sbal_2878"/>
<evidence type="ECO:0000313" key="4">
    <source>
        <dbReference type="EMBL" id="ABN62361.1"/>
    </source>
</evidence>
<dbReference type="CDD" id="cd05232">
    <property type="entry name" value="UDP_G4E_4_SDR_e"/>
    <property type="match status" value="1"/>
</dbReference>
<comment type="similarity">
    <text evidence="2">Belongs to the NAD(P)-dependent epimerase/dehydratase family.</text>
</comment>
<dbReference type="AlphaFoldDB" id="A3D6J8"/>
<sequence>MLTGATGFVGGAVLTQLMQQPDLAIRTLGRRITVKLSVNTSANVTHFIGEIDSATDYSAALCDIDVIIHCAARAHIMYDEVADPLAEYRRVNVEGTLNLARQGVAAGIKRFVYLSSIKVNGESTSVGSPFYESDSLPAKDFYGQSKAEAERQLIELSKETGLEVVIIRPTLVYGPGVKANFAALMNLVSKGIPLPFGCVTQNKRSLVSIANLVDLIITCIDHPKAANQVFLVSDDHDVSTSEMVREMAKALDKSTWQLPIPIWCYKLVGKLFNKSEVVDRLTGSLQVDISHTKEILGWKPPQTLQEGFKQTSASFSSSKN</sequence>
<name>A3D6J8_SHEB5</name>
<protein>
    <submittedName>
        <fullName evidence="4">NAD-dependent epimerase/dehydratase</fullName>
    </submittedName>
</protein>
<accession>A3D6J8</accession>
<keyword evidence="5" id="KW-1185">Reference proteome</keyword>
<dbReference type="HOGENOM" id="CLU_007383_6_1_6"/>
<feature type="domain" description="NAD-dependent epimerase/dehydratase" evidence="3">
    <location>
        <begin position="2"/>
        <end position="227"/>
    </location>
</feature>
<evidence type="ECO:0000256" key="2">
    <source>
        <dbReference type="ARBA" id="ARBA00007637"/>
    </source>
</evidence>
<dbReference type="Gene3D" id="3.40.50.720">
    <property type="entry name" value="NAD(P)-binding Rossmann-like Domain"/>
    <property type="match status" value="1"/>
</dbReference>
<reference evidence="4 5" key="1">
    <citation type="submission" date="2007-02" db="EMBL/GenBank/DDBJ databases">
        <title>Complete sequence of chromosome of Shewanella baltica OS155.</title>
        <authorList>
            <consortium name="US DOE Joint Genome Institute"/>
            <person name="Copeland A."/>
            <person name="Lucas S."/>
            <person name="Lapidus A."/>
            <person name="Barry K."/>
            <person name="Detter J.C."/>
            <person name="Glavina del Rio T."/>
            <person name="Hammon N."/>
            <person name="Israni S."/>
            <person name="Dalin E."/>
            <person name="Tice H."/>
            <person name="Pitluck S."/>
            <person name="Sims D.R."/>
            <person name="Brettin T."/>
            <person name="Bruce D."/>
            <person name="Han C."/>
            <person name="Tapia R."/>
            <person name="Brainard J."/>
            <person name="Schmutz J."/>
            <person name="Larimer F."/>
            <person name="Land M."/>
            <person name="Hauser L."/>
            <person name="Kyrpides N."/>
            <person name="Mikhailova N."/>
            <person name="Brettar I."/>
            <person name="Klappenbach J."/>
            <person name="Konstantinidis K."/>
            <person name="Rodrigues J."/>
            <person name="Tiedje J."/>
            <person name="Richardson P."/>
        </authorList>
    </citation>
    <scope>NUCLEOTIDE SEQUENCE [LARGE SCALE GENOMIC DNA]</scope>
    <source>
        <strain evidence="5">OS155 / ATCC BAA-1091</strain>
    </source>
</reference>